<keyword evidence="3" id="KW-1185">Reference proteome</keyword>
<evidence type="ECO:0000256" key="1">
    <source>
        <dbReference type="SAM" id="Phobius"/>
    </source>
</evidence>
<feature type="transmembrane region" description="Helical" evidence="1">
    <location>
        <begin position="147"/>
        <end position="166"/>
    </location>
</feature>
<evidence type="ECO:0008006" key="4">
    <source>
        <dbReference type="Google" id="ProtNLM"/>
    </source>
</evidence>
<keyword evidence="1" id="KW-0812">Transmembrane</keyword>
<dbReference type="RefSeq" id="WP_188242986.1">
    <property type="nucleotide sequence ID" value="NZ_JABTCF010000003.1"/>
</dbReference>
<proteinExistence type="predicted"/>
<dbReference type="EMBL" id="JABTCF010000003">
    <property type="protein sequence ID" value="MBD0777459.1"/>
    <property type="molecule type" value="Genomic_DNA"/>
</dbReference>
<organism evidence="2 3">
    <name type="scientific">Maribacter aquimaris</name>
    <dbReference type="NCBI Taxonomy" id="2737171"/>
    <lineage>
        <taxon>Bacteria</taxon>
        <taxon>Pseudomonadati</taxon>
        <taxon>Bacteroidota</taxon>
        <taxon>Flavobacteriia</taxon>
        <taxon>Flavobacteriales</taxon>
        <taxon>Flavobacteriaceae</taxon>
        <taxon>Maribacter</taxon>
    </lineage>
</organism>
<evidence type="ECO:0000313" key="2">
    <source>
        <dbReference type="EMBL" id="MBD0777459.1"/>
    </source>
</evidence>
<feature type="transmembrane region" description="Helical" evidence="1">
    <location>
        <begin position="36"/>
        <end position="53"/>
    </location>
</feature>
<protein>
    <recommendedName>
        <fullName evidence="4">DUF308 domain-containing protein</fullName>
    </recommendedName>
</protein>
<reference evidence="2" key="1">
    <citation type="submission" date="2020-05" db="EMBL/GenBank/DDBJ databases">
        <title>The draft genome sequence of Maribacter sp. ANRC-HE7.</title>
        <authorList>
            <person name="Mu L."/>
        </authorList>
    </citation>
    <scope>NUCLEOTIDE SEQUENCE</scope>
    <source>
        <strain evidence="2">ANRC-HE7</strain>
    </source>
</reference>
<sequence length="187" mass="21399">MSNTKKILTQPLRIFIVAMLMGLLMKVLGWPMATQVMFVSFTTIGILYSFRFWKKPIKQFKDYNKLILVLFWAINGVLNILDVQHTIYIHLVIAISFVLWFVLEGASYLIHGNQHTKNSTLQLLWNIAMVFGTLAIIAGSLMKILHWEYALSLLVLGIVIVFAYVFRDTFAVEGLKNEDTNGEELQA</sequence>
<name>A0ABR7UXZ3_9FLAO</name>
<accession>A0ABR7UXZ3</accession>
<feature type="transmembrane region" description="Helical" evidence="1">
    <location>
        <begin position="12"/>
        <end position="30"/>
    </location>
</feature>
<feature type="transmembrane region" description="Helical" evidence="1">
    <location>
        <begin position="123"/>
        <end position="141"/>
    </location>
</feature>
<keyword evidence="1" id="KW-0472">Membrane</keyword>
<gene>
    <name evidence="2" type="ORF">HPE56_06615</name>
</gene>
<keyword evidence="1" id="KW-1133">Transmembrane helix</keyword>
<dbReference type="Proteomes" id="UP001166021">
    <property type="component" value="Unassembled WGS sequence"/>
</dbReference>
<evidence type="ECO:0000313" key="3">
    <source>
        <dbReference type="Proteomes" id="UP001166021"/>
    </source>
</evidence>
<feature type="transmembrane region" description="Helical" evidence="1">
    <location>
        <begin position="87"/>
        <end position="111"/>
    </location>
</feature>
<comment type="caution">
    <text evidence="2">The sequence shown here is derived from an EMBL/GenBank/DDBJ whole genome shotgun (WGS) entry which is preliminary data.</text>
</comment>
<feature type="transmembrane region" description="Helical" evidence="1">
    <location>
        <begin position="65"/>
        <end position="81"/>
    </location>
</feature>